<accession>A0A3D8SAH6</accession>
<sequence>MSDTDPLSKLQELLGRASLADVHEERLPAPSEPVTAPNATSKEYYPDSDSDDENTMNRLGKPYIKECLPPANCARPEAADPVENTVEGNHAQWAIDKDWQVGQPAGENDVFIPWNTVKKYPYTYIGKINREKVDKKFFAAGKLNNRTWHFFYIRRLEPDLRPILLVPANQFQDFLTKINERLNIQLTIPTIGPNGSFQVTFEDKDMPRPRYLGQATSKEMADSLLEKDLPSGYIPKWEELSTVAPTDRSMEAFKAKMDMILQAQKGKKLASKERAKTERVAKQQSWNHAIKRVQRYLGIRDVRRGYRDAVRKRLGAEGLEWAALDDAVEAELANLPPSAIFDPEKPCIFPPEGSVVFVCVDVEAWERDQQVITEIGISTLDTAEIKDMVPGEGGTKWMEKIRARHFRIIENRRYENHEFVHGCADRFEFGESEWINLKDAPSVVASCFKPPYSLFKDPINPTVRDLVLVGHDVDADILYLKKMGYNVLNLGNLKEKQDTASMYRYLRRESNPRNLGAVLADLGIAGWNLHNAGNDAVYTLQAMIGIAIRHLVEKQAKQTSKEEDLQAKIQVSIEEAKERVLEQNEGWSSAGEDSDGGVAVLPKSTDRASKSTYNPNNSHLPGSSRPGSSSASKKRGEPKDEGIAYW</sequence>
<dbReference type="Proteomes" id="UP000256328">
    <property type="component" value="Unassembled WGS sequence"/>
</dbReference>
<dbReference type="PANTHER" id="PTHR28083">
    <property type="entry name" value="GOOD FOR FULL DBP5 ACTIVITY PROTEIN 2"/>
    <property type="match status" value="1"/>
</dbReference>
<dbReference type="InterPro" id="IPR012337">
    <property type="entry name" value="RNaseH-like_sf"/>
</dbReference>
<feature type="compositionally biased region" description="Basic and acidic residues" evidence="1">
    <location>
        <begin position="634"/>
        <end position="646"/>
    </location>
</feature>
<feature type="domain" description="Gfd2/YDR514C-like C-terminal" evidence="2">
    <location>
        <begin position="356"/>
        <end position="545"/>
    </location>
</feature>
<name>A0A3D8SAH6_9HELO</name>
<evidence type="ECO:0000259" key="2">
    <source>
        <dbReference type="Pfam" id="PF21762"/>
    </source>
</evidence>
<organism evidence="3 4">
    <name type="scientific">Coleophoma crateriformis</name>
    <dbReference type="NCBI Taxonomy" id="565419"/>
    <lineage>
        <taxon>Eukaryota</taxon>
        <taxon>Fungi</taxon>
        <taxon>Dikarya</taxon>
        <taxon>Ascomycota</taxon>
        <taxon>Pezizomycotina</taxon>
        <taxon>Leotiomycetes</taxon>
        <taxon>Helotiales</taxon>
        <taxon>Dermateaceae</taxon>
        <taxon>Coleophoma</taxon>
    </lineage>
</organism>
<dbReference type="OrthoDB" id="5953249at2759"/>
<feature type="compositionally biased region" description="Low complexity" evidence="1">
    <location>
        <begin position="621"/>
        <end position="631"/>
    </location>
</feature>
<dbReference type="SUPFAM" id="SSF53098">
    <property type="entry name" value="Ribonuclease H-like"/>
    <property type="match status" value="1"/>
</dbReference>
<dbReference type="GO" id="GO:0005634">
    <property type="term" value="C:nucleus"/>
    <property type="evidence" value="ECO:0007669"/>
    <property type="project" value="TreeGrafter"/>
</dbReference>
<dbReference type="InterPro" id="IPR040151">
    <property type="entry name" value="Gfd2/YDR514C-like"/>
</dbReference>
<feature type="compositionally biased region" description="Polar residues" evidence="1">
    <location>
        <begin position="610"/>
        <end position="620"/>
    </location>
</feature>
<dbReference type="InterPro" id="IPR048519">
    <property type="entry name" value="Gfd2/YDR514C-like_C"/>
</dbReference>
<keyword evidence="4" id="KW-1185">Reference proteome</keyword>
<dbReference type="GO" id="GO:0003676">
    <property type="term" value="F:nucleic acid binding"/>
    <property type="evidence" value="ECO:0007669"/>
    <property type="project" value="InterPro"/>
</dbReference>
<comment type="caution">
    <text evidence="3">The sequence shown here is derived from an EMBL/GenBank/DDBJ whole genome shotgun (WGS) entry which is preliminary data.</text>
</comment>
<dbReference type="EMBL" id="PDLN01000006">
    <property type="protein sequence ID" value="RDW83273.1"/>
    <property type="molecule type" value="Genomic_DNA"/>
</dbReference>
<dbReference type="Pfam" id="PF21762">
    <property type="entry name" value="DEDDh_C"/>
    <property type="match status" value="1"/>
</dbReference>
<reference evidence="3 4" key="1">
    <citation type="journal article" date="2018" name="IMA Fungus">
        <title>IMA Genome-F 9: Draft genome sequence of Annulohypoxylon stygium, Aspergillus mulundensis, Berkeleyomyces basicola (syn. Thielaviopsis basicola), Ceratocystis smalleyi, two Cercospora beticola strains, Coleophoma cylindrospora, Fusarium fracticaudum, Phialophora cf. hyalina, and Morchella septimelata.</title>
        <authorList>
            <person name="Wingfield B.D."/>
            <person name="Bills G.F."/>
            <person name="Dong Y."/>
            <person name="Huang W."/>
            <person name="Nel W.J."/>
            <person name="Swalarsk-Parry B.S."/>
            <person name="Vaghefi N."/>
            <person name="Wilken P.M."/>
            <person name="An Z."/>
            <person name="de Beer Z.W."/>
            <person name="De Vos L."/>
            <person name="Chen L."/>
            <person name="Duong T.A."/>
            <person name="Gao Y."/>
            <person name="Hammerbacher A."/>
            <person name="Kikkert J.R."/>
            <person name="Li Y."/>
            <person name="Li H."/>
            <person name="Li K."/>
            <person name="Li Q."/>
            <person name="Liu X."/>
            <person name="Ma X."/>
            <person name="Naidoo K."/>
            <person name="Pethybridge S.J."/>
            <person name="Sun J."/>
            <person name="Steenkamp E.T."/>
            <person name="van der Nest M.A."/>
            <person name="van Wyk S."/>
            <person name="Wingfield M.J."/>
            <person name="Xiong C."/>
            <person name="Yue Q."/>
            <person name="Zhang X."/>
        </authorList>
    </citation>
    <scope>NUCLEOTIDE SEQUENCE [LARGE SCALE GENOMIC DNA]</scope>
    <source>
        <strain evidence="3 4">BP5796</strain>
    </source>
</reference>
<dbReference type="AlphaFoldDB" id="A0A3D8SAH6"/>
<gene>
    <name evidence="3" type="ORF">BP5796_04764</name>
</gene>
<dbReference type="Gene3D" id="3.30.420.10">
    <property type="entry name" value="Ribonuclease H-like superfamily/Ribonuclease H"/>
    <property type="match status" value="1"/>
</dbReference>
<dbReference type="PANTHER" id="PTHR28083:SF1">
    <property type="entry name" value="GOOD FOR FULL DBP5 ACTIVITY PROTEIN 2"/>
    <property type="match status" value="1"/>
</dbReference>
<dbReference type="InterPro" id="IPR036397">
    <property type="entry name" value="RNaseH_sf"/>
</dbReference>
<evidence type="ECO:0000313" key="4">
    <source>
        <dbReference type="Proteomes" id="UP000256328"/>
    </source>
</evidence>
<protein>
    <recommendedName>
        <fullName evidence="2">Gfd2/YDR514C-like C-terminal domain-containing protein</fullName>
    </recommendedName>
</protein>
<evidence type="ECO:0000256" key="1">
    <source>
        <dbReference type="SAM" id="MobiDB-lite"/>
    </source>
</evidence>
<proteinExistence type="predicted"/>
<feature type="region of interest" description="Disordered" evidence="1">
    <location>
        <begin position="21"/>
        <end position="58"/>
    </location>
</feature>
<evidence type="ECO:0000313" key="3">
    <source>
        <dbReference type="EMBL" id="RDW83273.1"/>
    </source>
</evidence>
<feature type="region of interest" description="Disordered" evidence="1">
    <location>
        <begin position="581"/>
        <end position="646"/>
    </location>
</feature>